<evidence type="ECO:0000313" key="11">
    <source>
        <dbReference type="EMBL" id="NED99676.1"/>
    </source>
</evidence>
<dbReference type="PROSITE" id="PS00137">
    <property type="entry name" value="SUBTILASE_HIS"/>
    <property type="match status" value="1"/>
</dbReference>
<evidence type="ECO:0000256" key="1">
    <source>
        <dbReference type="ARBA" id="ARBA00011073"/>
    </source>
</evidence>
<dbReference type="GO" id="GO:0006508">
    <property type="term" value="P:proteolysis"/>
    <property type="evidence" value="ECO:0007669"/>
    <property type="project" value="UniProtKB-KW"/>
</dbReference>
<feature type="active site" description="Charge relay system" evidence="5 6">
    <location>
        <position position="252"/>
    </location>
</feature>
<dbReference type="Gene3D" id="2.130.10.10">
    <property type="entry name" value="YVTN repeat-like/Quinoprotein amine dehydrogenase"/>
    <property type="match status" value="2"/>
</dbReference>
<keyword evidence="12" id="KW-1185">Reference proteome</keyword>
<evidence type="ECO:0000313" key="12">
    <source>
        <dbReference type="Proteomes" id="UP000475214"/>
    </source>
</evidence>
<evidence type="ECO:0000259" key="10">
    <source>
        <dbReference type="Pfam" id="PF00082"/>
    </source>
</evidence>
<accession>A0A6L9S3R2</accession>
<feature type="region of interest" description="Disordered" evidence="8">
    <location>
        <begin position="876"/>
        <end position="904"/>
    </location>
</feature>
<dbReference type="PROSITE" id="PS00136">
    <property type="entry name" value="SUBTILASE_ASP"/>
    <property type="match status" value="1"/>
</dbReference>
<sequence>MPRPHPRNRRRHSGPARLTRPASFLALSASLALAAVSLEATGTPPAGEATVRVIVELSGEPAFAVADETSADEASTDDVTSDDDGRRDATSDGKVGIDALATDRRLRARVEERRAALRSAQDDLFGAADDAGLAVDPEQQFTDLLNGVAMTVAESDVDRLADLPGVHSVAREQRLRALTDISVELIGAPDVWDRTDPGGSPARGAGTTVAVLDTGVDYTHHSLGEGFGAEHKVVDGYDFVNDDGDPMDDNGHGTHVAGVIAGEGGGSSDGGGATDSDHEVLGVAPDASISAYKVLDAGGGGWESDIIAGLEAAVDPANPHRADVVNLSLGGPGDGSDPIGRAATAAAERGVVVVAAAGNAGPGAQTVLSPAVADGVLAVGASASGLTLPTAHMVAPREEPLETFRAPYSASPPTETVTGDLVDVGAGTEEDYERVGDVTGKVVAYRASIPQDLANVQPYMLEQARLAEERGAIALLAYRGASSGPFRAPETADGSQTTDDSTAADAAADDGTVDVPLPGQESGDSFRVDSIVVLGLQELQWERLSRDLADGPVRIAVSGEDVTDRVASFSSRGPTSDFSLKPDLVAPGVEIRSAWPTAQWGPGVYRTSGTSMAAPHVAGSAALLRQLDPEADAGTVTARLIGSAVALDDVAPATAGAGRLDVEAAASAAIVASPASLSLGLADMAADDDGGVSADGVVVLRNDGAADAQVKVRTQAAPGSAGTATVTPSVATVPAGGELEVQLMVDGELPANDADLAGWIVADLVDGDAAPDPEAGSAADTDDPAPESTARQATVRVPYLLAVRPLVVQTSPDPSDGTSAAFIWSPAPLTEPPVVTVTPPRGAPYRVTATHNHDRWYRADLSGDRAGAYQVTAEATAQDGQRLTGASSFEVSDGRTGSPSPMRWQPIGPNSAAGPISTTPADDDVAVVAQYTKAGPWRTDDGGASWSQHTRLPVAAGTGEAVVDAHDADTIWYAVNGSTGGVLNAVMDPTYQGRILRSDDGGATWRVLDFPDTHVIALLGDSGTRGLVAVTADALMVSLDGGESWTAHPNPAGGDPLGAAVSGDDLYLATSSAVWTVRGLLTGSPSGTERVYRAGDGYAERIAGIAADDELVALLIGGDRVLGSSDAGANWPELYGFDGGGMTISMDGGDIMVATYRPENHIGRDHGTSWTRVPQPVPGAVEDDVAHWPGGGLLWSSPGAGLFHTDDEGGDPRRIGVPGETVHDLAVSVDERGTPQLLAGTDLDVFDTDLPLRPRLDADVAEWGLSGSEAHVGTRVGQLAVVEDEPSTVWKIRKDALSQFWVYRSTDGGTGWELRGRTVETPFDLVVAPADPNRVAVPFWSLAGSGLYVTADAGEEWRKLFHDEVFTTAASDPADPDRLWLGSSSGLFRSDDFGETVEKVLDGQVTSVAVSGSRVVAAGPEIRVSDDGGQTFAGAATGDVPMLVGDLLVSPADPDTWYAASGPFTANGLVKGGRGVLRSTDGGQTWTNVSAGLQNLDVVTLEVSPDGRWLFAGTVDGGVHRVRTR</sequence>
<dbReference type="CDD" id="cd15482">
    <property type="entry name" value="Sialidase_non-viral"/>
    <property type="match status" value="2"/>
</dbReference>
<evidence type="ECO:0000256" key="9">
    <source>
        <dbReference type="SAM" id="SignalP"/>
    </source>
</evidence>
<keyword evidence="2 6" id="KW-0645">Protease</keyword>
<feature type="compositionally biased region" description="Acidic residues" evidence="8">
    <location>
        <begin position="69"/>
        <end position="82"/>
    </location>
</feature>
<keyword evidence="9" id="KW-0732">Signal</keyword>
<keyword evidence="3 6" id="KW-0378">Hydrolase</keyword>
<evidence type="ECO:0000256" key="6">
    <source>
        <dbReference type="PROSITE-ProRule" id="PRU01240"/>
    </source>
</evidence>
<feature type="chain" id="PRO_5027046152" evidence="9">
    <location>
        <begin position="35"/>
        <end position="1525"/>
    </location>
</feature>
<dbReference type="SUPFAM" id="SSF52025">
    <property type="entry name" value="PA domain"/>
    <property type="match status" value="1"/>
</dbReference>
<proteinExistence type="inferred from homology"/>
<gene>
    <name evidence="11" type="ORF">G1H10_05795</name>
</gene>
<dbReference type="InterPro" id="IPR023828">
    <property type="entry name" value="Peptidase_S8_Ser-AS"/>
</dbReference>
<comment type="caution">
    <text evidence="11">The sequence shown here is derived from an EMBL/GenBank/DDBJ whole genome shotgun (WGS) entry which is preliminary data.</text>
</comment>
<dbReference type="EMBL" id="JAAGOA010000003">
    <property type="protein sequence ID" value="NED99676.1"/>
    <property type="molecule type" value="Genomic_DNA"/>
</dbReference>
<dbReference type="InterPro" id="IPR036852">
    <property type="entry name" value="Peptidase_S8/S53_dom_sf"/>
</dbReference>
<dbReference type="Gene3D" id="3.40.50.200">
    <property type="entry name" value="Peptidase S8/S53 domain"/>
    <property type="match status" value="2"/>
</dbReference>
<feature type="compositionally biased region" description="Polar residues" evidence="8">
    <location>
        <begin position="876"/>
        <end position="899"/>
    </location>
</feature>
<dbReference type="RefSeq" id="WP_163734000.1">
    <property type="nucleotide sequence ID" value="NZ_JAAGOA010000003.1"/>
</dbReference>
<dbReference type="PANTHER" id="PTHR43806">
    <property type="entry name" value="PEPTIDASE S8"/>
    <property type="match status" value="1"/>
</dbReference>
<feature type="region of interest" description="Disordered" evidence="8">
    <location>
        <begin position="767"/>
        <end position="793"/>
    </location>
</feature>
<dbReference type="GO" id="GO:0004252">
    <property type="term" value="F:serine-type endopeptidase activity"/>
    <property type="evidence" value="ECO:0007669"/>
    <property type="project" value="UniProtKB-UniRule"/>
</dbReference>
<feature type="compositionally biased region" description="Low complexity" evidence="8">
    <location>
        <begin position="491"/>
        <end position="506"/>
    </location>
</feature>
<dbReference type="InterPro" id="IPR015943">
    <property type="entry name" value="WD40/YVTN_repeat-like_dom_sf"/>
</dbReference>
<dbReference type="PROSITE" id="PS51892">
    <property type="entry name" value="SUBTILASE"/>
    <property type="match status" value="1"/>
</dbReference>
<name>A0A6L9S3R2_9ACTN</name>
<evidence type="ECO:0000256" key="2">
    <source>
        <dbReference type="ARBA" id="ARBA00022670"/>
    </source>
</evidence>
<feature type="active site" description="Charge relay system" evidence="5 6">
    <location>
        <position position="213"/>
    </location>
</feature>
<evidence type="ECO:0000256" key="4">
    <source>
        <dbReference type="ARBA" id="ARBA00022825"/>
    </source>
</evidence>
<evidence type="ECO:0000256" key="5">
    <source>
        <dbReference type="PIRSR" id="PIRSR615500-1"/>
    </source>
</evidence>
<feature type="region of interest" description="Disordered" evidence="8">
    <location>
        <begin position="64"/>
        <end position="95"/>
    </location>
</feature>
<organism evidence="11 12">
    <name type="scientific">Phytoactinopolyspora halotolerans</name>
    <dbReference type="NCBI Taxonomy" id="1981512"/>
    <lineage>
        <taxon>Bacteria</taxon>
        <taxon>Bacillati</taxon>
        <taxon>Actinomycetota</taxon>
        <taxon>Actinomycetes</taxon>
        <taxon>Jiangellales</taxon>
        <taxon>Jiangellaceae</taxon>
        <taxon>Phytoactinopolyspora</taxon>
    </lineage>
</organism>
<dbReference type="InterPro" id="IPR023827">
    <property type="entry name" value="Peptidase_S8_Asp-AS"/>
</dbReference>
<feature type="compositionally biased region" description="Basic residues" evidence="8">
    <location>
        <begin position="1"/>
        <end position="14"/>
    </location>
</feature>
<dbReference type="SUPFAM" id="SSF52743">
    <property type="entry name" value="Subtilisin-like"/>
    <property type="match status" value="1"/>
</dbReference>
<dbReference type="PROSITE" id="PS00138">
    <property type="entry name" value="SUBTILASE_SER"/>
    <property type="match status" value="1"/>
</dbReference>
<protein>
    <submittedName>
        <fullName evidence="11">S8 family serine peptidase</fullName>
    </submittedName>
</protein>
<evidence type="ECO:0000256" key="8">
    <source>
        <dbReference type="SAM" id="MobiDB-lite"/>
    </source>
</evidence>
<feature type="active site" description="Charge relay system" evidence="5 6">
    <location>
        <position position="611"/>
    </location>
</feature>
<evidence type="ECO:0000256" key="7">
    <source>
        <dbReference type="RuleBase" id="RU003355"/>
    </source>
</evidence>
<dbReference type="InterPro" id="IPR022398">
    <property type="entry name" value="Peptidase_S8_His-AS"/>
</dbReference>
<dbReference type="Proteomes" id="UP000475214">
    <property type="component" value="Unassembled WGS sequence"/>
</dbReference>
<dbReference type="PRINTS" id="PR00723">
    <property type="entry name" value="SUBTILISIN"/>
</dbReference>
<dbReference type="InterPro" id="IPR015500">
    <property type="entry name" value="Peptidase_S8_subtilisin-rel"/>
</dbReference>
<keyword evidence="4 6" id="KW-0720">Serine protease</keyword>
<feature type="domain" description="Peptidase S8/S53" evidence="10">
    <location>
        <begin position="204"/>
        <end position="647"/>
    </location>
</feature>
<dbReference type="PANTHER" id="PTHR43806:SF65">
    <property type="entry name" value="SERINE PROTEASE APRX"/>
    <property type="match status" value="1"/>
</dbReference>
<feature type="region of interest" description="Disordered" evidence="8">
    <location>
        <begin position="1"/>
        <end position="20"/>
    </location>
</feature>
<dbReference type="InterPro" id="IPR000209">
    <property type="entry name" value="Peptidase_S8/S53_dom"/>
</dbReference>
<evidence type="ECO:0000256" key="3">
    <source>
        <dbReference type="ARBA" id="ARBA00022801"/>
    </source>
</evidence>
<dbReference type="InterPro" id="IPR050131">
    <property type="entry name" value="Peptidase_S8_subtilisin-like"/>
</dbReference>
<dbReference type="SUPFAM" id="SSF110296">
    <property type="entry name" value="Oligoxyloglucan reducing end-specific cellobiohydrolase"/>
    <property type="match status" value="2"/>
</dbReference>
<feature type="signal peptide" evidence="9">
    <location>
        <begin position="1"/>
        <end position="34"/>
    </location>
</feature>
<comment type="similarity">
    <text evidence="1 6 7">Belongs to the peptidase S8 family.</text>
</comment>
<feature type="region of interest" description="Disordered" evidence="8">
    <location>
        <begin position="484"/>
        <end position="522"/>
    </location>
</feature>
<dbReference type="Pfam" id="PF00082">
    <property type="entry name" value="Peptidase_S8"/>
    <property type="match status" value="1"/>
</dbReference>
<reference evidence="11 12" key="1">
    <citation type="submission" date="2020-02" db="EMBL/GenBank/DDBJ databases">
        <authorList>
            <person name="Li X.-J."/>
            <person name="Han X.-M."/>
        </authorList>
    </citation>
    <scope>NUCLEOTIDE SEQUENCE [LARGE SCALE GENOMIC DNA]</scope>
    <source>
        <strain evidence="11 12">CCTCC AB 2017055</strain>
    </source>
</reference>
<dbReference type="InterPro" id="IPR046450">
    <property type="entry name" value="PA_dom_sf"/>
</dbReference>